<dbReference type="Gene3D" id="3.90.1310.10">
    <property type="entry name" value="Penicillin-binding protein 2a (Domain 2)"/>
    <property type="match status" value="1"/>
</dbReference>
<evidence type="ECO:0000313" key="8">
    <source>
        <dbReference type="EMBL" id="UWL61097.1"/>
    </source>
</evidence>
<sequence>MRLRPFRKKNLQASNGVEPAGDEKLAGNMAFVGSRKKHGNRARNRLWMAIACFVGIYGVMGGKLIYFGVIGGEDEENAGPAVQQLASRPDILDRNGEILATDIKTASLYAEPRKIVDPDETIEMLSTVLPDLDWEATYKRLKSGAGFVWVKRGLTPRQQSQIMALGVPGIGFRTEKRRFYPGGPTASHILGLVNVDNQGIAGMEKYIDSQGLTDLRSVGLATGQSLEPVRLSVDIRVQHIMRDVLVKAMERYRAIAAGAVVLNVKTGEVIAMASVPDFDPNNPVHALDKDRLNRMSAGTYEMGSTIKSFTTAMALDSGKFNLNSRLDASRPLVFGRQTIRDFHGKGRVLTLPEVFIFSSNIGSGREADAVGIEGHRAFLKKIGLLDRLQTELPEVARPVEPRVWKKVHSMTISFGHGMMTTPLQTAVGAAALMNGGKLMPPTFLMRTQAEADQVAKQIIHPQVSADMRYLYRLNATAPGGSGKRATVPGYRVGGKTGTAEKVVHGRYSKDVRFNAFLASFPMDDPTYVVLTIIDEPKPEEGKFSATAGLNAAPMVSEIIRRSASFLGVKPDFQLEAQPAMVSNLSGRPDFQQEVPPAMVSNEYD</sequence>
<dbReference type="SUPFAM" id="SSF56519">
    <property type="entry name" value="Penicillin binding protein dimerisation domain"/>
    <property type="match status" value="1"/>
</dbReference>
<gene>
    <name evidence="8" type="ORF">NIK97_04895</name>
</gene>
<feature type="domain" description="Penicillin-binding protein transpeptidase" evidence="6">
    <location>
        <begin position="258"/>
        <end position="558"/>
    </location>
</feature>
<feature type="domain" description="Penicillin-binding protein dimerisation" evidence="7">
    <location>
        <begin position="86"/>
        <end position="197"/>
    </location>
</feature>
<dbReference type="InterPro" id="IPR050515">
    <property type="entry name" value="Beta-lactam/transpept"/>
</dbReference>
<evidence type="ECO:0000256" key="4">
    <source>
        <dbReference type="SAM" id="MobiDB-lite"/>
    </source>
</evidence>
<organism evidence="8 9">
    <name type="scientific">Brucella pseudintermedia</name>
    <dbReference type="NCBI Taxonomy" id="370111"/>
    <lineage>
        <taxon>Bacteria</taxon>
        <taxon>Pseudomonadati</taxon>
        <taxon>Pseudomonadota</taxon>
        <taxon>Alphaproteobacteria</taxon>
        <taxon>Hyphomicrobiales</taxon>
        <taxon>Brucellaceae</taxon>
        <taxon>Brucella/Ochrobactrum group</taxon>
        <taxon>Brucella</taxon>
    </lineage>
</organism>
<dbReference type="RefSeq" id="WP_121985014.1">
    <property type="nucleotide sequence ID" value="NZ_CP099967.1"/>
</dbReference>
<keyword evidence="2" id="KW-0378">Hydrolase</keyword>
<reference evidence="8" key="1">
    <citation type="submission" date="2022-06" db="EMBL/GenBank/DDBJ databases">
        <title>Complete Genome Sequence of Deoxynivalenol-bioadsorption Ochrobactrum pseudintermedium ASAG-D25.</title>
        <authorList>
            <person name="Wang N."/>
        </authorList>
    </citation>
    <scope>NUCLEOTIDE SEQUENCE</scope>
    <source>
        <strain evidence="8">ASAG-D25</strain>
    </source>
</reference>
<dbReference type="Gene3D" id="3.30.450.330">
    <property type="match status" value="1"/>
</dbReference>
<dbReference type="PANTHER" id="PTHR30627:SF1">
    <property type="entry name" value="PEPTIDOGLYCAN D,D-TRANSPEPTIDASE FTSI"/>
    <property type="match status" value="1"/>
</dbReference>
<name>A0ABY5UFH2_9HYPH</name>
<dbReference type="EMBL" id="CP099967">
    <property type="protein sequence ID" value="UWL61097.1"/>
    <property type="molecule type" value="Genomic_DNA"/>
</dbReference>
<dbReference type="Pfam" id="PF03717">
    <property type="entry name" value="PBP_dimer"/>
    <property type="match status" value="1"/>
</dbReference>
<dbReference type="InterPro" id="IPR036138">
    <property type="entry name" value="PBP_dimer_sf"/>
</dbReference>
<dbReference type="PANTHER" id="PTHR30627">
    <property type="entry name" value="PEPTIDOGLYCAN D,D-TRANSPEPTIDASE"/>
    <property type="match status" value="1"/>
</dbReference>
<proteinExistence type="predicted"/>
<feature type="region of interest" description="Disordered" evidence="4">
    <location>
        <begin position="585"/>
        <end position="604"/>
    </location>
</feature>
<dbReference type="InterPro" id="IPR001460">
    <property type="entry name" value="PCN-bd_Tpept"/>
</dbReference>
<keyword evidence="3 5" id="KW-0472">Membrane</keyword>
<keyword evidence="5" id="KW-1133">Transmembrane helix</keyword>
<evidence type="ECO:0000313" key="9">
    <source>
        <dbReference type="Proteomes" id="UP001058739"/>
    </source>
</evidence>
<evidence type="ECO:0000256" key="1">
    <source>
        <dbReference type="ARBA" id="ARBA00004370"/>
    </source>
</evidence>
<dbReference type="InterPro" id="IPR005311">
    <property type="entry name" value="PBP_dimer"/>
</dbReference>
<accession>A0ABY5UFH2</accession>
<keyword evidence="2" id="KW-0645">Protease</keyword>
<dbReference type="Pfam" id="PF00905">
    <property type="entry name" value="Transpeptidase"/>
    <property type="match status" value="1"/>
</dbReference>
<keyword evidence="2" id="KW-0121">Carboxypeptidase</keyword>
<keyword evidence="9" id="KW-1185">Reference proteome</keyword>
<evidence type="ECO:0000259" key="6">
    <source>
        <dbReference type="Pfam" id="PF00905"/>
    </source>
</evidence>
<comment type="subcellular location">
    <subcellularLocation>
        <location evidence="1">Membrane</location>
    </subcellularLocation>
</comment>
<evidence type="ECO:0000256" key="3">
    <source>
        <dbReference type="ARBA" id="ARBA00023136"/>
    </source>
</evidence>
<feature type="transmembrane region" description="Helical" evidence="5">
    <location>
        <begin position="46"/>
        <end position="69"/>
    </location>
</feature>
<keyword evidence="5" id="KW-0812">Transmembrane</keyword>
<dbReference type="Gene3D" id="3.40.710.10">
    <property type="entry name" value="DD-peptidase/beta-lactamase superfamily"/>
    <property type="match status" value="1"/>
</dbReference>
<dbReference type="InterPro" id="IPR012338">
    <property type="entry name" value="Beta-lactam/transpept-like"/>
</dbReference>
<protein>
    <submittedName>
        <fullName evidence="8">Penicillin-binding protein 2</fullName>
    </submittedName>
</protein>
<evidence type="ECO:0000256" key="2">
    <source>
        <dbReference type="ARBA" id="ARBA00022645"/>
    </source>
</evidence>
<dbReference type="SUPFAM" id="SSF56601">
    <property type="entry name" value="beta-lactamase/transpeptidase-like"/>
    <property type="match status" value="1"/>
</dbReference>
<evidence type="ECO:0000259" key="7">
    <source>
        <dbReference type="Pfam" id="PF03717"/>
    </source>
</evidence>
<dbReference type="Proteomes" id="UP001058739">
    <property type="component" value="Chromosome 01"/>
</dbReference>
<evidence type="ECO:0000256" key="5">
    <source>
        <dbReference type="SAM" id="Phobius"/>
    </source>
</evidence>